<protein>
    <submittedName>
        <fullName evidence="2 3">Uncharacterized protein</fullName>
    </submittedName>
</protein>
<dbReference type="GeneID" id="20342243"/>
<organism evidence="2">
    <name type="scientific">Gaeumannomyces tritici (strain R3-111a-1)</name>
    <name type="common">Wheat and barley take-all root rot fungus</name>
    <name type="synonym">Gaeumannomyces graminis var. tritici</name>
    <dbReference type="NCBI Taxonomy" id="644352"/>
    <lineage>
        <taxon>Eukaryota</taxon>
        <taxon>Fungi</taxon>
        <taxon>Dikarya</taxon>
        <taxon>Ascomycota</taxon>
        <taxon>Pezizomycotina</taxon>
        <taxon>Sordariomycetes</taxon>
        <taxon>Sordariomycetidae</taxon>
        <taxon>Magnaporthales</taxon>
        <taxon>Magnaporthaceae</taxon>
        <taxon>Gaeumannomyces</taxon>
    </lineage>
</organism>
<name>J3NKJ4_GAET3</name>
<keyword evidence="4" id="KW-1185">Reference proteome</keyword>
<dbReference type="HOGENOM" id="CLU_1959717_0_0_1"/>
<reference evidence="3" key="4">
    <citation type="journal article" date="2015" name="G3 (Bethesda)">
        <title>Genome sequences of three phytopathogenic species of the Magnaporthaceae family of fungi.</title>
        <authorList>
            <person name="Okagaki L.H."/>
            <person name="Nunes C.C."/>
            <person name="Sailsbery J."/>
            <person name="Clay B."/>
            <person name="Brown D."/>
            <person name="John T."/>
            <person name="Oh Y."/>
            <person name="Young N."/>
            <person name="Fitzgerald M."/>
            <person name="Haas B.J."/>
            <person name="Zeng Q."/>
            <person name="Young S."/>
            <person name="Adiconis X."/>
            <person name="Fan L."/>
            <person name="Levin J.Z."/>
            <person name="Mitchell T.K."/>
            <person name="Okubara P.A."/>
            <person name="Farman M.L."/>
            <person name="Kohn L.M."/>
            <person name="Birren B."/>
            <person name="Ma L.-J."/>
            <person name="Dean R.A."/>
        </authorList>
    </citation>
    <scope>NUCLEOTIDE SEQUENCE</scope>
    <source>
        <strain evidence="3">R3-111a-1</strain>
    </source>
</reference>
<dbReference type="EnsemblFungi" id="EJT81811">
    <property type="protein sequence ID" value="EJT81811"/>
    <property type="gene ID" value="GGTG_01785"/>
</dbReference>
<evidence type="ECO:0000256" key="1">
    <source>
        <dbReference type="SAM" id="MobiDB-lite"/>
    </source>
</evidence>
<proteinExistence type="predicted"/>
<dbReference type="VEuPathDB" id="FungiDB:GGTG_01785"/>
<evidence type="ECO:0000313" key="3">
    <source>
        <dbReference type="EnsemblFungi" id="EJT81811"/>
    </source>
</evidence>
<evidence type="ECO:0000313" key="4">
    <source>
        <dbReference type="Proteomes" id="UP000006039"/>
    </source>
</evidence>
<feature type="compositionally biased region" description="Low complexity" evidence="1">
    <location>
        <begin position="115"/>
        <end position="128"/>
    </location>
</feature>
<feature type="region of interest" description="Disordered" evidence="1">
    <location>
        <begin position="1"/>
        <end position="128"/>
    </location>
</feature>
<dbReference type="AlphaFoldDB" id="J3NKJ4"/>
<feature type="compositionally biased region" description="Basic and acidic residues" evidence="1">
    <location>
        <begin position="32"/>
        <end position="45"/>
    </location>
</feature>
<dbReference type="Proteomes" id="UP000006039">
    <property type="component" value="Unassembled WGS sequence"/>
</dbReference>
<reference evidence="2" key="2">
    <citation type="submission" date="2010-07" db="EMBL/GenBank/DDBJ databases">
        <authorList>
            <consortium name="The Broad Institute Genome Sequencing Platform"/>
            <consortium name="Broad Institute Genome Sequencing Center for Infectious Disease"/>
            <person name="Ma L.-J."/>
            <person name="Dead R."/>
            <person name="Young S."/>
            <person name="Zeng Q."/>
            <person name="Koehrsen M."/>
            <person name="Alvarado L."/>
            <person name="Berlin A."/>
            <person name="Chapman S.B."/>
            <person name="Chen Z."/>
            <person name="Freedman E."/>
            <person name="Gellesch M."/>
            <person name="Goldberg J."/>
            <person name="Griggs A."/>
            <person name="Gujja S."/>
            <person name="Heilman E.R."/>
            <person name="Heiman D."/>
            <person name="Hepburn T."/>
            <person name="Howarth C."/>
            <person name="Jen D."/>
            <person name="Larson L."/>
            <person name="Mehta T."/>
            <person name="Neiman D."/>
            <person name="Pearson M."/>
            <person name="Roberts A."/>
            <person name="Saif S."/>
            <person name="Shea T."/>
            <person name="Shenoy N."/>
            <person name="Sisk P."/>
            <person name="Stolte C."/>
            <person name="Sykes S."/>
            <person name="Walk T."/>
            <person name="White J."/>
            <person name="Yandava C."/>
            <person name="Haas B."/>
            <person name="Nusbaum C."/>
            <person name="Birren B."/>
        </authorList>
    </citation>
    <scope>NUCLEOTIDE SEQUENCE</scope>
    <source>
        <strain evidence="2">R3-111a-1</strain>
    </source>
</reference>
<reference evidence="2" key="3">
    <citation type="submission" date="2010-09" db="EMBL/GenBank/DDBJ databases">
        <title>Annotation of Gaeumannomyces graminis var. tritici R3-111a-1.</title>
        <authorList>
            <consortium name="The Broad Institute Genome Sequencing Platform"/>
            <person name="Ma L.-J."/>
            <person name="Dead R."/>
            <person name="Young S.K."/>
            <person name="Zeng Q."/>
            <person name="Gargeya S."/>
            <person name="Fitzgerald M."/>
            <person name="Haas B."/>
            <person name="Abouelleil A."/>
            <person name="Alvarado L."/>
            <person name="Arachchi H.M."/>
            <person name="Berlin A."/>
            <person name="Brown A."/>
            <person name="Chapman S.B."/>
            <person name="Chen Z."/>
            <person name="Dunbar C."/>
            <person name="Freedman E."/>
            <person name="Gearin G."/>
            <person name="Gellesch M."/>
            <person name="Goldberg J."/>
            <person name="Griggs A."/>
            <person name="Gujja S."/>
            <person name="Heiman D."/>
            <person name="Howarth C."/>
            <person name="Larson L."/>
            <person name="Lui A."/>
            <person name="MacDonald P.J.P."/>
            <person name="Mehta T."/>
            <person name="Montmayeur A."/>
            <person name="Murphy C."/>
            <person name="Neiman D."/>
            <person name="Pearson M."/>
            <person name="Priest M."/>
            <person name="Roberts A."/>
            <person name="Saif S."/>
            <person name="Shea T."/>
            <person name="Shenoy N."/>
            <person name="Sisk P."/>
            <person name="Stolte C."/>
            <person name="Sykes S."/>
            <person name="Yandava C."/>
            <person name="Wortman J."/>
            <person name="Nusbaum C."/>
            <person name="Birren B."/>
        </authorList>
    </citation>
    <scope>NUCLEOTIDE SEQUENCE</scope>
    <source>
        <strain evidence="2">R3-111a-1</strain>
    </source>
</reference>
<accession>J3NKJ4</accession>
<reference evidence="3" key="5">
    <citation type="submission" date="2018-04" db="UniProtKB">
        <authorList>
            <consortium name="EnsemblFungi"/>
        </authorList>
    </citation>
    <scope>IDENTIFICATION</scope>
    <source>
        <strain evidence="3">R3-111a-1</strain>
    </source>
</reference>
<dbReference type="RefSeq" id="XP_009217820.1">
    <property type="nucleotide sequence ID" value="XM_009219556.1"/>
</dbReference>
<reference evidence="4" key="1">
    <citation type="submission" date="2010-07" db="EMBL/GenBank/DDBJ databases">
        <title>The genome sequence of Gaeumannomyces graminis var. tritici strain R3-111a-1.</title>
        <authorList>
            <consortium name="The Broad Institute Genome Sequencing Platform"/>
            <person name="Ma L.-J."/>
            <person name="Dead R."/>
            <person name="Young S."/>
            <person name="Zeng Q."/>
            <person name="Koehrsen M."/>
            <person name="Alvarado L."/>
            <person name="Berlin A."/>
            <person name="Chapman S.B."/>
            <person name="Chen Z."/>
            <person name="Freedman E."/>
            <person name="Gellesch M."/>
            <person name="Goldberg J."/>
            <person name="Griggs A."/>
            <person name="Gujja S."/>
            <person name="Heilman E.R."/>
            <person name="Heiman D."/>
            <person name="Hepburn T."/>
            <person name="Howarth C."/>
            <person name="Jen D."/>
            <person name="Larson L."/>
            <person name="Mehta T."/>
            <person name="Neiman D."/>
            <person name="Pearson M."/>
            <person name="Roberts A."/>
            <person name="Saif S."/>
            <person name="Shea T."/>
            <person name="Shenoy N."/>
            <person name="Sisk P."/>
            <person name="Stolte C."/>
            <person name="Sykes S."/>
            <person name="Walk T."/>
            <person name="White J."/>
            <person name="Yandava C."/>
            <person name="Haas B."/>
            <person name="Nusbaum C."/>
            <person name="Birren B."/>
        </authorList>
    </citation>
    <scope>NUCLEOTIDE SEQUENCE [LARGE SCALE GENOMIC DNA]</scope>
    <source>
        <strain evidence="4">R3-111a-1</strain>
    </source>
</reference>
<sequence length="128" mass="13441">MLQAAFKPIPFRHREQGQAQPAPPSAGPYWKDGGDDPISRDEGRLETISSSELGAAHRACGLHDTPLRKMRRPSDGSPGRGLLRDEQAARDSYVLVGTAQESRGGGCETAEEGSGDASGAARAAAEAQ</sequence>
<gene>
    <name evidence="3" type="primary">20342243</name>
    <name evidence="2" type="ORF">GGTG_01785</name>
</gene>
<dbReference type="EMBL" id="GL385395">
    <property type="protein sequence ID" value="EJT81811.1"/>
    <property type="molecule type" value="Genomic_DNA"/>
</dbReference>
<evidence type="ECO:0000313" key="2">
    <source>
        <dbReference type="EMBL" id="EJT81811.1"/>
    </source>
</evidence>